<dbReference type="OrthoDB" id="7554786at2"/>
<dbReference type="Pfam" id="PF11363">
    <property type="entry name" value="DUF3164"/>
    <property type="match status" value="1"/>
</dbReference>
<dbReference type="KEGG" id="haz:A9404_00435"/>
<proteinExistence type="predicted"/>
<protein>
    <submittedName>
        <fullName evidence="1">Sulfate transporter</fullName>
    </submittedName>
</protein>
<reference evidence="1 2" key="1">
    <citation type="submission" date="2016-06" db="EMBL/GenBank/DDBJ databases">
        <title>Insight into the functional genes involving in sulfur oxidation in Pearl River water.</title>
        <authorList>
            <person name="Luo J."/>
            <person name="Tan X."/>
            <person name="Lin W."/>
        </authorList>
    </citation>
    <scope>NUCLEOTIDE SEQUENCE [LARGE SCALE GENOMIC DNA]</scope>
    <source>
        <strain evidence="1 2">LS2</strain>
    </source>
</reference>
<keyword evidence="2" id="KW-1185">Reference proteome</keyword>
<evidence type="ECO:0000313" key="1">
    <source>
        <dbReference type="EMBL" id="ANJ66047.1"/>
    </source>
</evidence>
<sequence>MSNETNIPEGYMRNATGHLVPTDKVREQDRLRDEVTRRLVLRALQISKELADFKKQALAEIEDLIQIAADRYEVTIGGKKGNVSLASYDGRYKIVRSIADRITFGEELEAAKTLINRCIDRWSEGANDNIRALVDRAFRTDTKGQIKTAAVLELLRLDIDDAEWRRAMEAIKDSIQTTGSAVYVRVYERVGESEQYRAISLDLASV</sequence>
<organism evidence="1 2">
    <name type="scientific">Halothiobacillus diazotrophicus</name>
    <dbReference type="NCBI Taxonomy" id="1860122"/>
    <lineage>
        <taxon>Bacteria</taxon>
        <taxon>Pseudomonadati</taxon>
        <taxon>Pseudomonadota</taxon>
        <taxon>Gammaproteobacteria</taxon>
        <taxon>Chromatiales</taxon>
        <taxon>Halothiobacillaceae</taxon>
        <taxon>Halothiobacillus</taxon>
    </lineage>
</organism>
<evidence type="ECO:0000313" key="2">
    <source>
        <dbReference type="Proteomes" id="UP000078596"/>
    </source>
</evidence>
<dbReference type="AlphaFoldDB" id="A0A191ZDV4"/>
<accession>A0A191ZDV4</accession>
<dbReference type="RefSeq" id="WP_066097655.1">
    <property type="nucleotide sequence ID" value="NZ_CP016027.1"/>
</dbReference>
<gene>
    <name evidence="1" type="ORF">A9404_00435</name>
</gene>
<dbReference type="EMBL" id="CP016027">
    <property type="protein sequence ID" value="ANJ66047.1"/>
    <property type="molecule type" value="Genomic_DNA"/>
</dbReference>
<dbReference type="STRING" id="1860122.A9404_00435"/>
<dbReference type="Proteomes" id="UP000078596">
    <property type="component" value="Chromosome"/>
</dbReference>
<name>A0A191ZDV4_9GAMM</name>
<dbReference type="InterPro" id="IPR021505">
    <property type="entry name" value="Phage_B3_Orf6"/>
</dbReference>